<evidence type="ECO:0000313" key="2">
    <source>
        <dbReference type="Proteomes" id="UP001424741"/>
    </source>
</evidence>
<comment type="caution">
    <text evidence="1">The sequence shown here is derived from an EMBL/GenBank/DDBJ whole genome shotgun (WGS) entry which is preliminary data.</text>
</comment>
<keyword evidence="2" id="KW-1185">Reference proteome</keyword>
<sequence>MISDHVKADTDEVIKADADGLILYGKFRFECGDGDVSAMTDLETSDHIVPLDCVLTLVKTHYTIGYYIGDVDIDGESKVGQKVFFVITKDGSISFHLPSEKDPRFFGREISNPFN</sequence>
<dbReference type="Proteomes" id="UP001424741">
    <property type="component" value="Unassembled WGS sequence"/>
</dbReference>
<evidence type="ECO:0000313" key="1">
    <source>
        <dbReference type="EMBL" id="GAA5497527.1"/>
    </source>
</evidence>
<organism evidence="1 2">
    <name type="scientific">Rubritalea halochordaticola</name>
    <dbReference type="NCBI Taxonomy" id="714537"/>
    <lineage>
        <taxon>Bacteria</taxon>
        <taxon>Pseudomonadati</taxon>
        <taxon>Verrucomicrobiota</taxon>
        <taxon>Verrucomicrobiia</taxon>
        <taxon>Verrucomicrobiales</taxon>
        <taxon>Rubritaleaceae</taxon>
        <taxon>Rubritalea</taxon>
    </lineage>
</organism>
<accession>A0ABP9VA79</accession>
<dbReference type="EMBL" id="BAABRL010000016">
    <property type="protein sequence ID" value="GAA5497527.1"/>
    <property type="molecule type" value="Genomic_DNA"/>
</dbReference>
<name>A0ABP9VA79_9BACT</name>
<protein>
    <submittedName>
        <fullName evidence="1">Uncharacterized protein</fullName>
    </submittedName>
</protein>
<proteinExistence type="predicted"/>
<reference evidence="1 2" key="1">
    <citation type="submission" date="2024-02" db="EMBL/GenBank/DDBJ databases">
        <title>Rubritalea halochordaticola NBRC 107102.</title>
        <authorList>
            <person name="Ichikawa N."/>
            <person name="Katano-Makiyama Y."/>
            <person name="Hidaka K."/>
        </authorList>
    </citation>
    <scope>NUCLEOTIDE SEQUENCE [LARGE SCALE GENOMIC DNA]</scope>
    <source>
        <strain evidence="1 2">NBRC 107102</strain>
    </source>
</reference>
<gene>
    <name evidence="1" type="ORF">Rhal01_03723</name>
</gene>